<proteinExistence type="predicted"/>
<evidence type="ECO:0000256" key="1">
    <source>
        <dbReference type="SAM" id="Phobius"/>
    </source>
</evidence>
<feature type="transmembrane region" description="Helical" evidence="1">
    <location>
        <begin position="36"/>
        <end position="55"/>
    </location>
</feature>
<dbReference type="Proteomes" id="UP000242414">
    <property type="component" value="Unassembled WGS sequence"/>
</dbReference>
<dbReference type="VEuPathDB" id="FungiDB:BCV72DRAFT_118493"/>
<reference evidence="2" key="1">
    <citation type="journal article" date="2016" name="Proc. Natl. Acad. Sci. U.S.A.">
        <title>Lipid metabolic changes in an early divergent fungus govern the establishment of a mutualistic symbiosis with endobacteria.</title>
        <authorList>
            <person name="Lastovetsky O.A."/>
            <person name="Gaspar M.L."/>
            <person name="Mondo S.J."/>
            <person name="LaButti K.M."/>
            <person name="Sandor L."/>
            <person name="Grigoriev I.V."/>
            <person name="Henry S.A."/>
            <person name="Pawlowska T.E."/>
        </authorList>
    </citation>
    <scope>NUCLEOTIDE SEQUENCE [LARGE SCALE GENOMIC DNA]</scope>
    <source>
        <strain evidence="2">ATCC 52814</strain>
    </source>
</reference>
<sequence length="94" mass="10716">MRASMIANAHFFFVCIFVYTVPDACFSVFFVKLLILSGHIENICKGTVYLLAVALRNKHGKHCCFNLYVCFSLYDLCIFNVLTALFIYIVDTIS</sequence>
<dbReference type="AlphaFoldDB" id="A0A1X0R484"/>
<keyword evidence="1" id="KW-0472">Membrane</keyword>
<keyword evidence="1" id="KW-0812">Transmembrane</keyword>
<evidence type="ECO:0000313" key="2">
    <source>
        <dbReference type="EMBL" id="ORE06791.1"/>
    </source>
</evidence>
<organism evidence="2">
    <name type="scientific">Rhizopus microsporus var. microsporus</name>
    <dbReference type="NCBI Taxonomy" id="86635"/>
    <lineage>
        <taxon>Eukaryota</taxon>
        <taxon>Fungi</taxon>
        <taxon>Fungi incertae sedis</taxon>
        <taxon>Mucoromycota</taxon>
        <taxon>Mucoromycotina</taxon>
        <taxon>Mucoromycetes</taxon>
        <taxon>Mucorales</taxon>
        <taxon>Mucorineae</taxon>
        <taxon>Rhizopodaceae</taxon>
        <taxon>Rhizopus</taxon>
    </lineage>
</organism>
<protein>
    <submittedName>
        <fullName evidence="2">Uncharacterized protein</fullName>
    </submittedName>
</protein>
<name>A0A1X0R484_RHIZD</name>
<keyword evidence="1" id="KW-1133">Transmembrane helix</keyword>
<gene>
    <name evidence="2" type="ORF">BCV72DRAFT_118493</name>
</gene>
<accession>A0A1X0R484</accession>
<feature type="transmembrane region" description="Helical" evidence="1">
    <location>
        <begin position="12"/>
        <end position="30"/>
    </location>
</feature>
<dbReference type="EMBL" id="KV921916">
    <property type="protein sequence ID" value="ORE06791.1"/>
    <property type="molecule type" value="Genomic_DNA"/>
</dbReference>
<feature type="transmembrane region" description="Helical" evidence="1">
    <location>
        <begin position="67"/>
        <end position="90"/>
    </location>
</feature>